<dbReference type="Proteomes" id="UP000001194">
    <property type="component" value="Unassembled WGS sequence"/>
</dbReference>
<evidence type="ECO:0000313" key="6">
    <source>
        <dbReference type="EMBL" id="EDR06079.1"/>
    </source>
</evidence>
<accession>B0DHA7</accession>
<reference evidence="6 7" key="1">
    <citation type="journal article" date="2008" name="Nature">
        <title>The genome of Laccaria bicolor provides insights into mycorrhizal symbiosis.</title>
        <authorList>
            <person name="Martin F."/>
            <person name="Aerts A."/>
            <person name="Ahren D."/>
            <person name="Brun A."/>
            <person name="Danchin E.G.J."/>
            <person name="Duchaussoy F."/>
            <person name="Gibon J."/>
            <person name="Kohler A."/>
            <person name="Lindquist E."/>
            <person name="Pereda V."/>
            <person name="Salamov A."/>
            <person name="Shapiro H.J."/>
            <person name="Wuyts J."/>
            <person name="Blaudez D."/>
            <person name="Buee M."/>
            <person name="Brokstein P."/>
            <person name="Canbaeck B."/>
            <person name="Cohen D."/>
            <person name="Courty P.E."/>
            <person name="Coutinho P.M."/>
            <person name="Delaruelle C."/>
            <person name="Detter J.C."/>
            <person name="Deveau A."/>
            <person name="DiFazio S."/>
            <person name="Duplessis S."/>
            <person name="Fraissinet-Tachet L."/>
            <person name="Lucic E."/>
            <person name="Frey-Klett P."/>
            <person name="Fourrey C."/>
            <person name="Feussner I."/>
            <person name="Gay G."/>
            <person name="Grimwood J."/>
            <person name="Hoegger P.J."/>
            <person name="Jain P."/>
            <person name="Kilaru S."/>
            <person name="Labbe J."/>
            <person name="Lin Y.C."/>
            <person name="Legue V."/>
            <person name="Le Tacon F."/>
            <person name="Marmeisse R."/>
            <person name="Melayah D."/>
            <person name="Montanini B."/>
            <person name="Muratet M."/>
            <person name="Nehls U."/>
            <person name="Niculita-Hirzel H."/>
            <person name="Oudot-Le Secq M.P."/>
            <person name="Peter M."/>
            <person name="Quesneville H."/>
            <person name="Rajashekar B."/>
            <person name="Reich M."/>
            <person name="Rouhier N."/>
            <person name="Schmutz J."/>
            <person name="Yin T."/>
            <person name="Chalot M."/>
            <person name="Henrissat B."/>
            <person name="Kuees U."/>
            <person name="Lucas S."/>
            <person name="Van de Peer Y."/>
            <person name="Podila G.K."/>
            <person name="Polle A."/>
            <person name="Pukkila P.J."/>
            <person name="Richardson P.M."/>
            <person name="Rouze P."/>
            <person name="Sanders I.R."/>
            <person name="Stajich J.E."/>
            <person name="Tunlid A."/>
            <person name="Tuskan G."/>
            <person name="Grigoriev I.V."/>
        </authorList>
    </citation>
    <scope>NUCLEOTIDE SEQUENCE [LARGE SCALE GENOMIC DNA]</scope>
    <source>
        <strain evidence="7">S238N-H82 / ATCC MYA-4686</strain>
    </source>
</reference>
<dbReference type="GO" id="GO:0008270">
    <property type="term" value="F:zinc ion binding"/>
    <property type="evidence" value="ECO:0007669"/>
    <property type="project" value="UniProtKB-KW"/>
</dbReference>
<feature type="domain" description="MYND-type" evidence="5">
    <location>
        <begin position="146"/>
        <end position="182"/>
    </location>
</feature>
<dbReference type="Pfam" id="PF01753">
    <property type="entry name" value="zf-MYND"/>
    <property type="match status" value="1"/>
</dbReference>
<evidence type="ECO:0000259" key="5">
    <source>
        <dbReference type="PROSITE" id="PS50865"/>
    </source>
</evidence>
<dbReference type="OrthoDB" id="265717at2759"/>
<evidence type="ECO:0000256" key="4">
    <source>
        <dbReference type="PROSITE-ProRule" id="PRU00134"/>
    </source>
</evidence>
<proteinExistence type="predicted"/>
<dbReference type="InterPro" id="IPR002893">
    <property type="entry name" value="Znf_MYND"/>
</dbReference>
<sequence>MSSKPIRPVNVEDKLHFPTFRRLPEENDIDLTYYEERGFGYSPAVHWCLLVEIVEVIPWIRPMFNVKDLEGHKFLVAFHLDNNEEVASMNIRVGRTMSISHAHQHQFADGQVGIRLEDASSVKSFNCDLASFMKIGEDLKKQSSLCPVCNKSAELHCSSCTLRYCSKECQVADWKSKHKKVCGAGQQIMAWGKFNWKRFDFDRVL</sequence>
<keyword evidence="1" id="KW-0479">Metal-binding</keyword>
<keyword evidence="2 4" id="KW-0863">Zinc-finger</keyword>
<dbReference type="HOGENOM" id="CLU_076139_1_1_1"/>
<dbReference type="RefSeq" id="XP_001883367.1">
    <property type="nucleotide sequence ID" value="XM_001883332.1"/>
</dbReference>
<protein>
    <submittedName>
        <fullName evidence="6">Predicted protein</fullName>
    </submittedName>
</protein>
<dbReference type="AlphaFoldDB" id="B0DHA7"/>
<dbReference type="PROSITE" id="PS50865">
    <property type="entry name" value="ZF_MYND_2"/>
    <property type="match status" value="1"/>
</dbReference>
<name>B0DHA7_LACBS</name>
<dbReference type="SUPFAM" id="SSF144232">
    <property type="entry name" value="HIT/MYND zinc finger-like"/>
    <property type="match status" value="1"/>
</dbReference>
<gene>
    <name evidence="6" type="ORF">LACBIDRAFT_294727</name>
</gene>
<organism evidence="7">
    <name type="scientific">Laccaria bicolor (strain S238N-H82 / ATCC MYA-4686)</name>
    <name type="common">Bicoloured deceiver</name>
    <name type="synonym">Laccaria laccata var. bicolor</name>
    <dbReference type="NCBI Taxonomy" id="486041"/>
    <lineage>
        <taxon>Eukaryota</taxon>
        <taxon>Fungi</taxon>
        <taxon>Dikarya</taxon>
        <taxon>Basidiomycota</taxon>
        <taxon>Agaricomycotina</taxon>
        <taxon>Agaricomycetes</taxon>
        <taxon>Agaricomycetidae</taxon>
        <taxon>Agaricales</taxon>
        <taxon>Agaricineae</taxon>
        <taxon>Hydnangiaceae</taxon>
        <taxon>Laccaria</taxon>
    </lineage>
</organism>
<evidence type="ECO:0000256" key="2">
    <source>
        <dbReference type="ARBA" id="ARBA00022771"/>
    </source>
</evidence>
<keyword evidence="7" id="KW-1185">Reference proteome</keyword>
<dbReference type="KEGG" id="lbc:LACBIDRAFT_294727"/>
<evidence type="ECO:0000313" key="7">
    <source>
        <dbReference type="Proteomes" id="UP000001194"/>
    </source>
</evidence>
<dbReference type="EMBL" id="DS547110">
    <property type="protein sequence ID" value="EDR06079.1"/>
    <property type="molecule type" value="Genomic_DNA"/>
</dbReference>
<keyword evidence="3" id="KW-0862">Zinc</keyword>
<dbReference type="InParanoid" id="B0DHA7"/>
<dbReference type="Gene3D" id="6.10.140.2220">
    <property type="match status" value="1"/>
</dbReference>
<evidence type="ECO:0000256" key="3">
    <source>
        <dbReference type="ARBA" id="ARBA00022833"/>
    </source>
</evidence>
<dbReference type="GeneID" id="6079015"/>
<evidence type="ECO:0000256" key="1">
    <source>
        <dbReference type="ARBA" id="ARBA00022723"/>
    </source>
</evidence>